<feature type="region of interest" description="Disordered" evidence="1">
    <location>
        <begin position="34"/>
        <end position="64"/>
    </location>
</feature>
<evidence type="ECO:0000313" key="2">
    <source>
        <dbReference type="EMBL" id="KAK9696036.1"/>
    </source>
</evidence>
<sequence>MTASSIRRLWNRDLAAVLNFRHILTLLREKATRPDRFMPQKQGKRKGKPRIKHSSSSVIAVGYQ</sequence>
<comment type="caution">
    <text evidence="2">The sequence shown here is derived from an EMBL/GenBank/DDBJ whole genome shotgun (WGS) entry which is preliminary data.</text>
</comment>
<dbReference type="EMBL" id="JASJQH010008010">
    <property type="protein sequence ID" value="KAK9696036.1"/>
    <property type="molecule type" value="Genomic_DNA"/>
</dbReference>
<organism evidence="2 3">
    <name type="scientific">Basidiobolus ranarum</name>
    <dbReference type="NCBI Taxonomy" id="34480"/>
    <lineage>
        <taxon>Eukaryota</taxon>
        <taxon>Fungi</taxon>
        <taxon>Fungi incertae sedis</taxon>
        <taxon>Zoopagomycota</taxon>
        <taxon>Entomophthoromycotina</taxon>
        <taxon>Basidiobolomycetes</taxon>
        <taxon>Basidiobolales</taxon>
        <taxon>Basidiobolaceae</taxon>
        <taxon>Basidiobolus</taxon>
    </lineage>
</organism>
<protein>
    <recommendedName>
        <fullName evidence="4">Ribosomal protein S19</fullName>
    </recommendedName>
</protein>
<keyword evidence="3" id="KW-1185">Reference proteome</keyword>
<name>A0ABR2VSH6_9FUNG</name>
<proteinExistence type="predicted"/>
<evidence type="ECO:0008006" key="4">
    <source>
        <dbReference type="Google" id="ProtNLM"/>
    </source>
</evidence>
<evidence type="ECO:0000256" key="1">
    <source>
        <dbReference type="SAM" id="MobiDB-lite"/>
    </source>
</evidence>
<dbReference type="Proteomes" id="UP001479436">
    <property type="component" value="Unassembled WGS sequence"/>
</dbReference>
<feature type="compositionally biased region" description="Basic residues" evidence="1">
    <location>
        <begin position="42"/>
        <end position="53"/>
    </location>
</feature>
<evidence type="ECO:0000313" key="3">
    <source>
        <dbReference type="Proteomes" id="UP001479436"/>
    </source>
</evidence>
<reference evidence="2 3" key="1">
    <citation type="submission" date="2023-04" db="EMBL/GenBank/DDBJ databases">
        <title>Genome of Basidiobolus ranarum AG-B5.</title>
        <authorList>
            <person name="Stajich J.E."/>
            <person name="Carter-House D."/>
            <person name="Gryganskyi A."/>
        </authorList>
    </citation>
    <scope>NUCLEOTIDE SEQUENCE [LARGE SCALE GENOMIC DNA]</scope>
    <source>
        <strain evidence="2 3">AG-B5</strain>
    </source>
</reference>
<gene>
    <name evidence="2" type="ORF">K7432_012671</name>
</gene>
<accession>A0ABR2VSH6</accession>